<sequence length="171" mass="17663">MKTFFVMAMVSLGLALPAAAETARADLVDAQGQALASVTVADLAPEEGSVRLALATVELAAGDRLGAGVELASASACPRGAAGTLLIPQSDLPSDPKAQADRQMQAQGQAPKLLLPAAGRQKAEYLLPDTDVRSAFLSRQPRAVSLRQNGVQLACALFQTVPDTAEQAQDL</sequence>
<feature type="chain" id="PRO_5046056226" evidence="1">
    <location>
        <begin position="21"/>
        <end position="171"/>
    </location>
</feature>
<gene>
    <name evidence="2" type="ORF">RPE78_01985</name>
</gene>
<reference evidence="2 3" key="1">
    <citation type="submission" date="2023-09" db="EMBL/GenBank/DDBJ databases">
        <title>Thioclava shenzhenensis sp. nov., a multidrug resistant bacteria-antagonizing species isolated from coastal seawater.</title>
        <authorList>
            <person name="Long M."/>
        </authorList>
    </citation>
    <scope>NUCLEOTIDE SEQUENCE [LARGE SCALE GENOMIC DNA]</scope>
    <source>
        <strain evidence="2 3">FTW29</strain>
    </source>
</reference>
<proteinExistence type="predicted"/>
<protein>
    <submittedName>
        <fullName evidence="2">Uncharacterized protein</fullName>
    </submittedName>
</protein>
<keyword evidence="3" id="KW-1185">Reference proteome</keyword>
<name>A0ABZ1E2X1_9RHOB</name>
<dbReference type="RefSeq" id="WP_406721087.1">
    <property type="nucleotide sequence ID" value="NZ_CP135443.1"/>
</dbReference>
<dbReference type="EMBL" id="CP135443">
    <property type="protein sequence ID" value="WRY34087.1"/>
    <property type="molecule type" value="Genomic_DNA"/>
</dbReference>
<evidence type="ECO:0000256" key="1">
    <source>
        <dbReference type="SAM" id="SignalP"/>
    </source>
</evidence>
<feature type="signal peptide" evidence="1">
    <location>
        <begin position="1"/>
        <end position="20"/>
    </location>
</feature>
<keyword evidence="1" id="KW-0732">Signal</keyword>
<dbReference type="Proteomes" id="UP001623290">
    <property type="component" value="Chromosome"/>
</dbReference>
<accession>A0ABZ1E2X1</accession>
<organism evidence="2 3">
    <name type="scientific">Thioclava litoralis</name>
    <dbReference type="NCBI Taxonomy" id="3076557"/>
    <lineage>
        <taxon>Bacteria</taxon>
        <taxon>Pseudomonadati</taxon>
        <taxon>Pseudomonadota</taxon>
        <taxon>Alphaproteobacteria</taxon>
        <taxon>Rhodobacterales</taxon>
        <taxon>Paracoccaceae</taxon>
        <taxon>Thioclava</taxon>
    </lineage>
</organism>
<evidence type="ECO:0000313" key="2">
    <source>
        <dbReference type="EMBL" id="WRY34087.1"/>
    </source>
</evidence>
<evidence type="ECO:0000313" key="3">
    <source>
        <dbReference type="Proteomes" id="UP001623290"/>
    </source>
</evidence>